<evidence type="ECO:0000256" key="1">
    <source>
        <dbReference type="SAM" id="MobiDB-lite"/>
    </source>
</evidence>
<dbReference type="InterPro" id="IPR016181">
    <property type="entry name" value="Acyl_CoA_acyltransferase"/>
</dbReference>
<evidence type="ECO:0000259" key="2">
    <source>
        <dbReference type="PROSITE" id="PS51186"/>
    </source>
</evidence>
<dbReference type="Gene3D" id="3.40.630.30">
    <property type="match status" value="1"/>
</dbReference>
<evidence type="ECO:0000313" key="3">
    <source>
        <dbReference type="EMBL" id="UNI15429.1"/>
    </source>
</evidence>
<feature type="region of interest" description="Disordered" evidence="1">
    <location>
        <begin position="249"/>
        <end position="272"/>
    </location>
</feature>
<organism evidence="3 4">
    <name type="scientific">Purpureocillium takamizusanense</name>
    <dbReference type="NCBI Taxonomy" id="2060973"/>
    <lineage>
        <taxon>Eukaryota</taxon>
        <taxon>Fungi</taxon>
        <taxon>Dikarya</taxon>
        <taxon>Ascomycota</taxon>
        <taxon>Pezizomycotina</taxon>
        <taxon>Sordariomycetes</taxon>
        <taxon>Hypocreomycetidae</taxon>
        <taxon>Hypocreales</taxon>
        <taxon>Ophiocordycipitaceae</taxon>
        <taxon>Purpureocillium</taxon>
    </lineage>
</organism>
<proteinExistence type="predicted"/>
<dbReference type="PANTHER" id="PTHR43138:SF2">
    <property type="entry name" value="PROTEIN SPT10"/>
    <property type="match status" value="1"/>
</dbReference>
<feature type="compositionally biased region" description="Pro residues" evidence="1">
    <location>
        <begin position="14"/>
        <end position="30"/>
    </location>
</feature>
<feature type="region of interest" description="Disordered" evidence="1">
    <location>
        <begin position="1"/>
        <end position="31"/>
    </location>
</feature>
<dbReference type="InterPro" id="IPR052742">
    <property type="entry name" value="Mito_N-acetyltransferase"/>
</dbReference>
<dbReference type="InterPro" id="IPR000182">
    <property type="entry name" value="GNAT_dom"/>
</dbReference>
<feature type="compositionally biased region" description="Polar residues" evidence="1">
    <location>
        <begin position="262"/>
        <end position="272"/>
    </location>
</feature>
<keyword evidence="4" id="KW-1185">Reference proteome</keyword>
<evidence type="ECO:0000313" key="4">
    <source>
        <dbReference type="Proteomes" id="UP000829364"/>
    </source>
</evidence>
<accession>A0A9Q8Q7T8</accession>
<dbReference type="PANTHER" id="PTHR43138">
    <property type="entry name" value="ACETYLTRANSFERASE, GNAT FAMILY"/>
    <property type="match status" value="1"/>
</dbReference>
<name>A0A9Q8Q7T8_9HYPO</name>
<dbReference type="Proteomes" id="UP000829364">
    <property type="component" value="Chromosome 2"/>
</dbReference>
<dbReference type="AlphaFoldDB" id="A0A9Q8Q7T8"/>
<dbReference type="SUPFAM" id="SSF55729">
    <property type="entry name" value="Acyl-CoA N-acyltransferases (Nat)"/>
    <property type="match status" value="1"/>
</dbReference>
<dbReference type="KEGG" id="ptkz:JDV02_001964"/>
<protein>
    <submittedName>
        <fullName evidence="3">Protein spt10</fullName>
    </submittedName>
</protein>
<dbReference type="Pfam" id="PF00583">
    <property type="entry name" value="Acetyltransf_1"/>
    <property type="match status" value="1"/>
</dbReference>
<sequence>MIDDPASAPIQRWPTPPPPSMPEPALPPGISPRTVTLRDGATAATIMPFTSQDDVPASLLRFLCDLFNAEIEAGDTYPVVEPLPFDKFAAYWFQNFAAVMLLSDAETTAAGTSAVVADADAGAADALLPPLWREDTDWASVCLGSYYVKPNYPGRSSHVCNAGFLVAPSARGRGVGRLLGESYVDWAPRLGYEYSVFNLVYETNVASCRIWDALGFERIGRVKGCGRLKSYPGRKVDAIVYGRELGGEADGGGTGDTKDVNGANSVNGTNKA</sequence>
<reference evidence="3" key="1">
    <citation type="submission" date="2021-11" db="EMBL/GenBank/DDBJ databases">
        <title>Purpureocillium_takamizusanense_genome.</title>
        <authorList>
            <person name="Nguyen N.-H."/>
        </authorList>
    </citation>
    <scope>NUCLEOTIDE SEQUENCE</scope>
    <source>
        <strain evidence="3">PT3</strain>
    </source>
</reference>
<dbReference type="GO" id="GO:0005634">
    <property type="term" value="C:nucleus"/>
    <property type="evidence" value="ECO:0007669"/>
    <property type="project" value="TreeGrafter"/>
</dbReference>
<dbReference type="PROSITE" id="PS51186">
    <property type="entry name" value="GNAT"/>
    <property type="match status" value="1"/>
</dbReference>
<dbReference type="GO" id="GO:0016747">
    <property type="term" value="F:acyltransferase activity, transferring groups other than amino-acyl groups"/>
    <property type="evidence" value="ECO:0007669"/>
    <property type="project" value="InterPro"/>
</dbReference>
<dbReference type="RefSeq" id="XP_047838910.1">
    <property type="nucleotide sequence ID" value="XM_047982940.1"/>
</dbReference>
<dbReference type="EMBL" id="CP086355">
    <property type="protein sequence ID" value="UNI15429.1"/>
    <property type="molecule type" value="Genomic_DNA"/>
</dbReference>
<feature type="domain" description="N-acetyltransferase" evidence="2">
    <location>
        <begin position="83"/>
        <end position="246"/>
    </location>
</feature>
<gene>
    <name evidence="3" type="primary">SPT10_1</name>
    <name evidence="3" type="ORF">JDV02_001964</name>
</gene>
<dbReference type="OrthoDB" id="10264707at2759"/>
<dbReference type="GeneID" id="72063925"/>